<dbReference type="GO" id="GO:0015074">
    <property type="term" value="P:DNA integration"/>
    <property type="evidence" value="ECO:0007669"/>
    <property type="project" value="InterPro"/>
</dbReference>
<evidence type="ECO:0000259" key="2">
    <source>
        <dbReference type="PROSITE" id="PS50994"/>
    </source>
</evidence>
<keyword evidence="5" id="KW-1185">Reference proteome</keyword>
<dbReference type="Gene3D" id="1.10.10.10">
    <property type="entry name" value="Winged helix-like DNA-binding domain superfamily/Winged helix DNA-binding domain"/>
    <property type="match status" value="1"/>
</dbReference>
<protein>
    <submittedName>
        <fullName evidence="4">Transposase</fullName>
    </submittedName>
</protein>
<proteinExistence type="predicted"/>
<evidence type="ECO:0000313" key="4">
    <source>
        <dbReference type="EMBL" id="GCL64330.1"/>
    </source>
</evidence>
<dbReference type="PROSITE" id="PS50994">
    <property type="entry name" value="INTEGRASE"/>
    <property type="match status" value="1"/>
</dbReference>
<evidence type="ECO:0000313" key="5">
    <source>
        <dbReference type="Proteomes" id="UP000301751"/>
    </source>
</evidence>
<sequence>MTAAHATAAQIAQVMGVPKSTVIRRAEREAWAFQEQPGRGGTRRLYSVDKLPPEARAALAWRQPATLVPGTDPEAARAQVATAGQVEGARLALRGGLQQRAAQARQQASLRQAAELAPAAQARMDARLAVVRACESYTRASGLPAHQARLAFALAYNDGAIQVPEAVRAEVPSTSDSSIERWQALIKKHGITALAGSYGNRAGSGRIDSQPALQEFIQAMLVTYPHARATQVLQGLQARFAGASSPVRAVLPSLRSLERWMDTWRSANAGTLLALANPDAWKNTQMVAFGSKSEGIDQLGQLWELDSSPADLMLTDGRHTLVGGIDVGTRTPRLVVSKTSKATAVAALIRRMLLDLGVPQRVKTDNGSDYTSHHITRVFTALSPVGQDIQELCPPFQPWHKPHIERFFGTFTRDLVELCPGFIGHDVAERSAIEARKSFADRLMKRGEVVELQMSSAELQTFCDEWIQSVYLHNPHEGLGGITPFEALARNTAEVRRIDDEHALDVLLAEAPGNNGRRTVGKKGIRLDDTHFIAPELEAWVGREVYVRYDALQGDLGTLHVFGGDDMRFICLARAPERTGISRHDVAVQAKAMQTKRVQDERRALRAAAKKVGTDQVVGEILRSRAAAAGKLASLPARPAPAHSSPGLDAAADAARAALAPARSTADLVGIEQAQARIVARQQAEAANVPAGTPNQLAAARLARAGGLVAAPRFESRAQRVQWLLGQALVRELGDEERQFLAAFKAEQPASYRRMNDMVAEQAEAMKEEPRTGSEGQSGAV</sequence>
<dbReference type="InterPro" id="IPR003314">
    <property type="entry name" value="Mu-type_HTH"/>
</dbReference>
<comment type="caution">
    <text evidence="4">The sequence shown here is derived from an EMBL/GenBank/DDBJ whole genome shotgun (WGS) entry which is preliminary data.</text>
</comment>
<feature type="domain" description="Integrase catalytic" evidence="2">
    <location>
        <begin position="294"/>
        <end position="492"/>
    </location>
</feature>
<feature type="region of interest" description="Disordered" evidence="1">
    <location>
        <begin position="759"/>
        <end position="781"/>
    </location>
</feature>
<dbReference type="InterPro" id="IPR009061">
    <property type="entry name" value="DNA-bd_dom_put_sf"/>
</dbReference>
<accession>A0A480ATZ1</accession>
<dbReference type="InterPro" id="IPR012337">
    <property type="entry name" value="RNaseH-like_sf"/>
</dbReference>
<evidence type="ECO:0000259" key="3">
    <source>
        <dbReference type="PROSITE" id="PS51702"/>
    </source>
</evidence>
<gene>
    <name evidence="4" type="primary">tnpA_1</name>
    <name evidence="4" type="ORF">AQPW35_34110</name>
</gene>
<dbReference type="InterPro" id="IPR036388">
    <property type="entry name" value="WH-like_DNA-bd_sf"/>
</dbReference>
<dbReference type="Pfam" id="PF09299">
    <property type="entry name" value="Mu-transpos_C"/>
    <property type="match status" value="1"/>
</dbReference>
<dbReference type="InterPro" id="IPR001584">
    <property type="entry name" value="Integrase_cat-core"/>
</dbReference>
<dbReference type="Proteomes" id="UP000301751">
    <property type="component" value="Unassembled WGS sequence"/>
</dbReference>
<evidence type="ECO:0000256" key="1">
    <source>
        <dbReference type="SAM" id="MobiDB-lite"/>
    </source>
</evidence>
<dbReference type="PROSITE" id="PS51702">
    <property type="entry name" value="HTH_MU"/>
    <property type="match status" value="1"/>
</dbReference>
<dbReference type="SUPFAM" id="SSF46955">
    <property type="entry name" value="Putative DNA-binding domain"/>
    <property type="match status" value="1"/>
</dbReference>
<feature type="domain" description="HTH Mu-type" evidence="3">
    <location>
        <begin position="2"/>
        <end position="67"/>
    </location>
</feature>
<dbReference type="RefSeq" id="WP_137734066.1">
    <property type="nucleotide sequence ID" value="NZ_BJCL01000009.1"/>
</dbReference>
<dbReference type="EMBL" id="BJCL01000009">
    <property type="protein sequence ID" value="GCL64330.1"/>
    <property type="molecule type" value="Genomic_DNA"/>
</dbReference>
<dbReference type="GO" id="GO:0003677">
    <property type="term" value="F:DNA binding"/>
    <property type="evidence" value="ECO:0007669"/>
    <property type="project" value="InterPro"/>
</dbReference>
<dbReference type="InterPro" id="IPR015378">
    <property type="entry name" value="Transposase-like_Mu_C"/>
</dbReference>
<dbReference type="AlphaFoldDB" id="A0A480ATZ1"/>
<dbReference type="InterPro" id="IPR036397">
    <property type="entry name" value="RNaseH_sf"/>
</dbReference>
<dbReference type="OrthoDB" id="5439087at2"/>
<organism evidence="4 5">
    <name type="scientific">Pseudaquabacterium pictum</name>
    <dbReference type="NCBI Taxonomy" id="2315236"/>
    <lineage>
        <taxon>Bacteria</taxon>
        <taxon>Pseudomonadati</taxon>
        <taxon>Pseudomonadota</taxon>
        <taxon>Betaproteobacteria</taxon>
        <taxon>Burkholderiales</taxon>
        <taxon>Sphaerotilaceae</taxon>
        <taxon>Pseudaquabacterium</taxon>
    </lineage>
</organism>
<dbReference type="Pfam" id="PF02316">
    <property type="entry name" value="HTH_Tnp_Mu_1"/>
    <property type="match status" value="1"/>
</dbReference>
<dbReference type="Gene3D" id="3.30.420.10">
    <property type="entry name" value="Ribonuclease H-like superfamily/Ribonuclease H"/>
    <property type="match status" value="1"/>
</dbReference>
<reference evidence="5" key="1">
    <citation type="submission" date="2019-03" db="EMBL/GenBank/DDBJ databases">
        <title>Aquabacterium pictum sp.nov., the first bacteriochlorophyll a-containing freshwater bacterium in the genus Aquabacterium of the class Betaproteobacteria.</title>
        <authorList>
            <person name="Hirose S."/>
            <person name="Tank M."/>
            <person name="Hara E."/>
            <person name="Tamaki H."/>
            <person name="Takaichi S."/>
            <person name="Haruta S."/>
            <person name="Hanada S."/>
        </authorList>
    </citation>
    <scope>NUCLEOTIDE SEQUENCE [LARGE SCALE GENOMIC DNA]</scope>
    <source>
        <strain evidence="5">W35</strain>
    </source>
</reference>
<name>A0A480ATZ1_9BURK</name>
<dbReference type="SUPFAM" id="SSF53098">
    <property type="entry name" value="Ribonuclease H-like"/>
    <property type="match status" value="1"/>
</dbReference>